<feature type="transmembrane region" description="Helical" evidence="1">
    <location>
        <begin position="20"/>
        <end position="39"/>
    </location>
</feature>
<protein>
    <recommendedName>
        <fullName evidence="5">Transmembrane protein</fullName>
    </recommendedName>
</protein>
<reference evidence="2" key="1">
    <citation type="submission" date="2014-07" db="EMBL/GenBank/DDBJ databases">
        <title>Identification of a novel salt tolerance gene in wild soybean by whole-genome sequencing.</title>
        <authorList>
            <person name="Lam H.-M."/>
            <person name="Qi X."/>
            <person name="Li M.-W."/>
            <person name="Liu X."/>
            <person name="Xie M."/>
            <person name="Ni M."/>
            <person name="Xu X."/>
        </authorList>
    </citation>
    <scope>NUCLEOTIDE SEQUENCE [LARGE SCALE GENOMIC DNA]</scope>
    <source>
        <tissue evidence="2">Root</tissue>
    </source>
</reference>
<dbReference type="Proteomes" id="UP000289340">
    <property type="component" value="Chromosome 1"/>
</dbReference>
<evidence type="ECO:0000313" key="3">
    <source>
        <dbReference type="EMBL" id="RZC28144.1"/>
    </source>
</evidence>
<organism evidence="2">
    <name type="scientific">Glycine soja</name>
    <name type="common">Wild soybean</name>
    <dbReference type="NCBI Taxonomy" id="3848"/>
    <lineage>
        <taxon>Eukaryota</taxon>
        <taxon>Viridiplantae</taxon>
        <taxon>Streptophyta</taxon>
        <taxon>Embryophyta</taxon>
        <taxon>Tracheophyta</taxon>
        <taxon>Spermatophyta</taxon>
        <taxon>Magnoliopsida</taxon>
        <taxon>eudicotyledons</taxon>
        <taxon>Gunneridae</taxon>
        <taxon>Pentapetalae</taxon>
        <taxon>rosids</taxon>
        <taxon>fabids</taxon>
        <taxon>Fabales</taxon>
        <taxon>Fabaceae</taxon>
        <taxon>Papilionoideae</taxon>
        <taxon>50 kb inversion clade</taxon>
        <taxon>NPAAA clade</taxon>
        <taxon>indigoferoid/millettioid clade</taxon>
        <taxon>Phaseoleae</taxon>
        <taxon>Glycine</taxon>
        <taxon>Glycine subgen. Soja</taxon>
    </lineage>
</organism>
<accession>A0A0B2PZH7</accession>
<dbReference type="Gramene" id="XM_028372899.1">
    <property type="protein sequence ID" value="XP_028228700.1"/>
    <property type="gene ID" value="LOC114409434"/>
</dbReference>
<keyword evidence="1" id="KW-1133">Transmembrane helix</keyword>
<gene>
    <name evidence="3" type="ORF">D0Y65_000244</name>
    <name evidence="2" type="ORF">glysoja_027129</name>
</gene>
<proteinExistence type="predicted"/>
<sequence length="262" mass="29792">MTKIQAIQTSISKLLIHPLLWRLTGFVSSIVGFSCYALSPSFHNMFGHWNALKIFMYTVVSSLLSIFMFFIKRCSWGHGRSFLLKAQVGFVVLTLTSLWSVFEDRSEEGKVENAHGKMMNLTSSGAFALMAMSLSRQLQLGFEVGVFNFLVGCFLVTVMKMSFKLAPVAALFCYLLVNIRSISDFILEMHARGATQEADGSNTGTVYIRRRSSEDGFDYYGYDTEEIEDGFDYYGYDTEEIEDRMTDAIFESLNYDTDYYDV</sequence>
<evidence type="ECO:0008006" key="5">
    <source>
        <dbReference type="Google" id="ProtNLM"/>
    </source>
</evidence>
<evidence type="ECO:0000313" key="4">
    <source>
        <dbReference type="Proteomes" id="UP000289340"/>
    </source>
</evidence>
<feature type="transmembrane region" description="Helical" evidence="1">
    <location>
        <begin position="140"/>
        <end position="159"/>
    </location>
</feature>
<dbReference type="EMBL" id="KN661662">
    <property type="protein sequence ID" value="KHN14520.1"/>
    <property type="molecule type" value="Genomic_DNA"/>
</dbReference>
<evidence type="ECO:0000256" key="1">
    <source>
        <dbReference type="SAM" id="Phobius"/>
    </source>
</evidence>
<dbReference type="Proteomes" id="UP000053555">
    <property type="component" value="Unassembled WGS sequence"/>
</dbReference>
<dbReference type="EMBL" id="QZWG01000001">
    <property type="protein sequence ID" value="RZC28144.1"/>
    <property type="molecule type" value="Genomic_DNA"/>
</dbReference>
<evidence type="ECO:0000313" key="2">
    <source>
        <dbReference type="EMBL" id="KHN14520.1"/>
    </source>
</evidence>
<dbReference type="AlphaFoldDB" id="A0A0B2PZH7"/>
<keyword evidence="1" id="KW-0472">Membrane</keyword>
<feature type="transmembrane region" description="Helical" evidence="1">
    <location>
        <begin position="51"/>
        <end position="70"/>
    </location>
</feature>
<name>A0A0B2PZH7_GLYSO</name>
<keyword evidence="1" id="KW-0812">Transmembrane</keyword>
<keyword evidence="4" id="KW-1185">Reference proteome</keyword>
<dbReference type="PROSITE" id="PS51257">
    <property type="entry name" value="PROKAR_LIPOPROTEIN"/>
    <property type="match status" value="1"/>
</dbReference>
<reference evidence="3 4" key="2">
    <citation type="submission" date="2018-09" db="EMBL/GenBank/DDBJ databases">
        <title>A high-quality reference genome of wild soybean provides a powerful tool to mine soybean genomes.</title>
        <authorList>
            <person name="Xie M."/>
            <person name="Chung C.Y.L."/>
            <person name="Li M.-W."/>
            <person name="Wong F.-L."/>
            <person name="Chan T.-F."/>
            <person name="Lam H.-M."/>
        </authorList>
    </citation>
    <scope>NUCLEOTIDE SEQUENCE [LARGE SCALE GENOMIC DNA]</scope>
    <source>
        <strain evidence="4">cv. W05</strain>
        <tissue evidence="3">Hypocotyl of etiolated seedlings</tissue>
    </source>
</reference>